<evidence type="ECO:0000256" key="3">
    <source>
        <dbReference type="ARBA" id="ARBA00022840"/>
    </source>
</evidence>
<dbReference type="SUPFAM" id="SSF52540">
    <property type="entry name" value="P-loop containing nucleoside triphosphate hydrolases"/>
    <property type="match status" value="1"/>
</dbReference>
<accession>X0WW05</accession>
<feature type="non-terminal residue" evidence="5">
    <location>
        <position position="1"/>
    </location>
</feature>
<dbReference type="PANTHER" id="PTHR10344:SF4">
    <property type="entry name" value="UMP-CMP KINASE 2, MITOCHONDRIAL"/>
    <property type="match status" value="1"/>
</dbReference>
<dbReference type="Pfam" id="PF02223">
    <property type="entry name" value="Thymidylate_kin"/>
    <property type="match status" value="1"/>
</dbReference>
<dbReference type="InterPro" id="IPR027417">
    <property type="entry name" value="P-loop_NTPase"/>
</dbReference>
<keyword evidence="3" id="KW-0067">ATP-binding</keyword>
<protein>
    <recommendedName>
        <fullName evidence="4">Thymidylate kinase-like domain-containing protein</fullName>
    </recommendedName>
</protein>
<evidence type="ECO:0000313" key="5">
    <source>
        <dbReference type="EMBL" id="GAG34870.1"/>
    </source>
</evidence>
<dbReference type="GO" id="GO:0006235">
    <property type="term" value="P:dTTP biosynthetic process"/>
    <property type="evidence" value="ECO:0007669"/>
    <property type="project" value="TreeGrafter"/>
</dbReference>
<keyword evidence="2" id="KW-0547">Nucleotide-binding</keyword>
<dbReference type="GO" id="GO:0004798">
    <property type="term" value="F:dTMP kinase activity"/>
    <property type="evidence" value="ECO:0007669"/>
    <property type="project" value="TreeGrafter"/>
</dbReference>
<comment type="caution">
    <text evidence="5">The sequence shown here is derived from an EMBL/GenBank/DDBJ whole genome shotgun (WGS) entry which is preliminary data.</text>
</comment>
<evidence type="ECO:0000256" key="2">
    <source>
        <dbReference type="ARBA" id="ARBA00022741"/>
    </source>
</evidence>
<dbReference type="GO" id="GO:0005829">
    <property type="term" value="C:cytosol"/>
    <property type="evidence" value="ECO:0007669"/>
    <property type="project" value="TreeGrafter"/>
</dbReference>
<proteinExistence type="inferred from homology"/>
<dbReference type="GO" id="GO:0006233">
    <property type="term" value="P:dTDP biosynthetic process"/>
    <property type="evidence" value="ECO:0007669"/>
    <property type="project" value="TreeGrafter"/>
</dbReference>
<dbReference type="GO" id="GO:0005524">
    <property type="term" value="F:ATP binding"/>
    <property type="evidence" value="ECO:0007669"/>
    <property type="project" value="UniProtKB-KW"/>
</dbReference>
<evidence type="ECO:0000259" key="4">
    <source>
        <dbReference type="Pfam" id="PF02223"/>
    </source>
</evidence>
<dbReference type="InterPro" id="IPR039430">
    <property type="entry name" value="Thymidylate_kin-like_dom"/>
</dbReference>
<dbReference type="CDD" id="cd01672">
    <property type="entry name" value="TMPK"/>
    <property type="match status" value="1"/>
</dbReference>
<dbReference type="AlphaFoldDB" id="X0WW05"/>
<dbReference type="PANTHER" id="PTHR10344">
    <property type="entry name" value="THYMIDYLATE KINASE"/>
    <property type="match status" value="1"/>
</dbReference>
<name>X0WW05_9ZZZZ</name>
<dbReference type="GO" id="GO:0006227">
    <property type="term" value="P:dUDP biosynthetic process"/>
    <property type="evidence" value="ECO:0007669"/>
    <property type="project" value="TreeGrafter"/>
</dbReference>
<sequence>STPVAEVVRKLLKDPAYEIKSAWTELMLFEACRSELWSQVKEQNKAGVDVVLDRWWFSTYAYQGSRGVPRDFIYYLHVSSPFSKWVEPLDSELCFWLDVSPELAAQRKISEAKKQSDRFEAEGVKLSQKLQIAYEELFLAKRVQLVTVYDSSTIDDVFWGVWIGICQAVEKKTCPSEIECPECIGLGTGDDGSPCSICEGKAEINRAKYWAYKRRDVVPNGVRCPACYGTGYQLGAGDLPVVTDCGLCNG</sequence>
<dbReference type="Gene3D" id="3.40.50.300">
    <property type="entry name" value="P-loop containing nucleotide triphosphate hydrolases"/>
    <property type="match status" value="1"/>
</dbReference>
<dbReference type="EMBL" id="BARS01042996">
    <property type="protein sequence ID" value="GAG34870.1"/>
    <property type="molecule type" value="Genomic_DNA"/>
</dbReference>
<comment type="similarity">
    <text evidence="1">Belongs to the thymidylate kinase family.</text>
</comment>
<evidence type="ECO:0000256" key="1">
    <source>
        <dbReference type="ARBA" id="ARBA00009776"/>
    </source>
</evidence>
<feature type="domain" description="Thymidylate kinase-like" evidence="4">
    <location>
        <begin position="1"/>
        <end position="156"/>
    </location>
</feature>
<feature type="non-terminal residue" evidence="5">
    <location>
        <position position="250"/>
    </location>
</feature>
<reference evidence="5" key="1">
    <citation type="journal article" date="2014" name="Front. Microbiol.">
        <title>High frequency of phylogenetically diverse reductive dehalogenase-homologous genes in deep subseafloor sedimentary metagenomes.</title>
        <authorList>
            <person name="Kawai M."/>
            <person name="Futagami T."/>
            <person name="Toyoda A."/>
            <person name="Takaki Y."/>
            <person name="Nishi S."/>
            <person name="Hori S."/>
            <person name="Arai W."/>
            <person name="Tsubouchi T."/>
            <person name="Morono Y."/>
            <person name="Uchiyama I."/>
            <person name="Ito T."/>
            <person name="Fujiyama A."/>
            <person name="Inagaki F."/>
            <person name="Takami H."/>
        </authorList>
    </citation>
    <scope>NUCLEOTIDE SEQUENCE</scope>
    <source>
        <strain evidence="5">Expedition CK06-06</strain>
    </source>
</reference>
<gene>
    <name evidence="5" type="ORF">S01H1_65153</name>
</gene>
<organism evidence="5">
    <name type="scientific">marine sediment metagenome</name>
    <dbReference type="NCBI Taxonomy" id="412755"/>
    <lineage>
        <taxon>unclassified sequences</taxon>
        <taxon>metagenomes</taxon>
        <taxon>ecological metagenomes</taxon>
    </lineage>
</organism>